<dbReference type="AlphaFoldDB" id="A0A2C9UE51"/>
<evidence type="ECO:0000313" key="2">
    <source>
        <dbReference type="EMBL" id="OAY28567.1"/>
    </source>
</evidence>
<keyword evidence="1" id="KW-0812">Transmembrane</keyword>
<sequence length="46" mass="5380">MVIVYLKFPYLILSGFLGNHSEIYLFLVVLGLLRYFLELLFLNGVK</sequence>
<organism evidence="2">
    <name type="scientific">Manihot esculenta</name>
    <name type="common">Cassava</name>
    <name type="synonym">Jatropha manihot</name>
    <dbReference type="NCBI Taxonomy" id="3983"/>
    <lineage>
        <taxon>Eukaryota</taxon>
        <taxon>Viridiplantae</taxon>
        <taxon>Streptophyta</taxon>
        <taxon>Embryophyta</taxon>
        <taxon>Tracheophyta</taxon>
        <taxon>Spermatophyta</taxon>
        <taxon>Magnoliopsida</taxon>
        <taxon>eudicotyledons</taxon>
        <taxon>Gunneridae</taxon>
        <taxon>Pentapetalae</taxon>
        <taxon>rosids</taxon>
        <taxon>fabids</taxon>
        <taxon>Malpighiales</taxon>
        <taxon>Euphorbiaceae</taxon>
        <taxon>Crotonoideae</taxon>
        <taxon>Manihoteae</taxon>
        <taxon>Manihot</taxon>
    </lineage>
</organism>
<proteinExistence type="predicted"/>
<evidence type="ECO:0000256" key="1">
    <source>
        <dbReference type="SAM" id="Phobius"/>
    </source>
</evidence>
<gene>
    <name evidence="2" type="ORF">MANES_15G077100</name>
</gene>
<keyword evidence="1" id="KW-0472">Membrane</keyword>
<dbReference type="EMBL" id="CM004401">
    <property type="protein sequence ID" value="OAY28567.1"/>
    <property type="molecule type" value="Genomic_DNA"/>
</dbReference>
<name>A0A2C9UE51_MANES</name>
<protein>
    <submittedName>
        <fullName evidence="2">Uncharacterized protein</fullName>
    </submittedName>
</protein>
<keyword evidence="1" id="KW-1133">Transmembrane helix</keyword>
<reference evidence="2" key="1">
    <citation type="submission" date="2016-02" db="EMBL/GenBank/DDBJ databases">
        <title>WGS assembly of Manihot esculenta.</title>
        <authorList>
            <person name="Bredeson J.V."/>
            <person name="Prochnik S.E."/>
            <person name="Lyons J.B."/>
            <person name="Schmutz J."/>
            <person name="Grimwood J."/>
            <person name="Vrebalov J."/>
            <person name="Bart R.S."/>
            <person name="Amuge T."/>
            <person name="Ferguson M.E."/>
            <person name="Green R."/>
            <person name="Putnam N."/>
            <person name="Stites J."/>
            <person name="Rounsley S."/>
            <person name="Rokhsar D.S."/>
        </authorList>
    </citation>
    <scope>NUCLEOTIDE SEQUENCE [LARGE SCALE GENOMIC DNA]</scope>
    <source>
        <tissue evidence="2">Leaf</tissue>
    </source>
</reference>
<accession>A0A2C9UE51</accession>
<feature type="transmembrane region" description="Helical" evidence="1">
    <location>
        <begin position="23"/>
        <end position="42"/>
    </location>
</feature>